<evidence type="ECO:0000313" key="2">
    <source>
        <dbReference type="Proteomes" id="UP000054538"/>
    </source>
</evidence>
<feature type="non-terminal residue" evidence="1">
    <location>
        <position position="145"/>
    </location>
</feature>
<name>A0A0D0CDE2_9AGAM</name>
<evidence type="ECO:0000313" key="1">
    <source>
        <dbReference type="EMBL" id="KIK73583.1"/>
    </source>
</evidence>
<organism evidence="1 2">
    <name type="scientific">Paxillus rubicundulus Ve08.2h10</name>
    <dbReference type="NCBI Taxonomy" id="930991"/>
    <lineage>
        <taxon>Eukaryota</taxon>
        <taxon>Fungi</taxon>
        <taxon>Dikarya</taxon>
        <taxon>Basidiomycota</taxon>
        <taxon>Agaricomycotina</taxon>
        <taxon>Agaricomycetes</taxon>
        <taxon>Agaricomycetidae</taxon>
        <taxon>Boletales</taxon>
        <taxon>Paxilineae</taxon>
        <taxon>Paxillaceae</taxon>
        <taxon>Paxillus</taxon>
    </lineage>
</organism>
<accession>A0A0D0CDE2</accession>
<dbReference type="AlphaFoldDB" id="A0A0D0CDE2"/>
<dbReference type="HOGENOM" id="CLU_1791497_0_0_1"/>
<dbReference type="OrthoDB" id="10373625at2759"/>
<keyword evidence="2" id="KW-1185">Reference proteome</keyword>
<proteinExistence type="predicted"/>
<reference evidence="2" key="2">
    <citation type="submission" date="2015-01" db="EMBL/GenBank/DDBJ databases">
        <title>Evolutionary Origins and Diversification of the Mycorrhizal Mutualists.</title>
        <authorList>
            <consortium name="DOE Joint Genome Institute"/>
            <consortium name="Mycorrhizal Genomics Consortium"/>
            <person name="Kohler A."/>
            <person name="Kuo A."/>
            <person name="Nagy L.G."/>
            <person name="Floudas D."/>
            <person name="Copeland A."/>
            <person name="Barry K.W."/>
            <person name="Cichocki N."/>
            <person name="Veneault-Fourrey C."/>
            <person name="LaButti K."/>
            <person name="Lindquist E.A."/>
            <person name="Lipzen A."/>
            <person name="Lundell T."/>
            <person name="Morin E."/>
            <person name="Murat C."/>
            <person name="Riley R."/>
            <person name="Ohm R."/>
            <person name="Sun H."/>
            <person name="Tunlid A."/>
            <person name="Henrissat B."/>
            <person name="Grigoriev I.V."/>
            <person name="Hibbett D.S."/>
            <person name="Martin F."/>
        </authorList>
    </citation>
    <scope>NUCLEOTIDE SEQUENCE [LARGE SCALE GENOMIC DNA]</scope>
    <source>
        <strain evidence="2">Ve08.2h10</strain>
    </source>
</reference>
<reference evidence="1 2" key="1">
    <citation type="submission" date="2014-04" db="EMBL/GenBank/DDBJ databases">
        <authorList>
            <consortium name="DOE Joint Genome Institute"/>
            <person name="Kuo A."/>
            <person name="Kohler A."/>
            <person name="Jargeat P."/>
            <person name="Nagy L.G."/>
            <person name="Floudas D."/>
            <person name="Copeland A."/>
            <person name="Barry K.W."/>
            <person name="Cichocki N."/>
            <person name="Veneault-Fourrey C."/>
            <person name="LaButti K."/>
            <person name="Lindquist E.A."/>
            <person name="Lipzen A."/>
            <person name="Lundell T."/>
            <person name="Morin E."/>
            <person name="Murat C."/>
            <person name="Sun H."/>
            <person name="Tunlid A."/>
            <person name="Henrissat B."/>
            <person name="Grigoriev I.V."/>
            <person name="Hibbett D.S."/>
            <person name="Martin F."/>
            <person name="Nordberg H.P."/>
            <person name="Cantor M.N."/>
            <person name="Hua S.X."/>
        </authorList>
    </citation>
    <scope>NUCLEOTIDE SEQUENCE [LARGE SCALE GENOMIC DNA]</scope>
    <source>
        <strain evidence="1 2">Ve08.2h10</strain>
    </source>
</reference>
<gene>
    <name evidence="1" type="ORF">PAXRUDRAFT_178031</name>
</gene>
<protein>
    <submittedName>
        <fullName evidence="1">Uncharacterized protein</fullName>
    </submittedName>
</protein>
<dbReference type="InParanoid" id="A0A0D0CDE2"/>
<sequence length="145" mass="16154">PSLAAAESGQSLPYYSFCQVEVPAIRLTFTHSGSFQWSRQHRIADCNKVTGTIFLRGQNPPPERNVGFNAQQFPQYGTGDTAGGRLTIDFWNNRKITGVVRPTTTTIRMVTIQVGGGNQPCERSVLNINQLFFVLYDKPSGMKRE</sequence>
<dbReference type="Proteomes" id="UP000054538">
    <property type="component" value="Unassembled WGS sequence"/>
</dbReference>
<dbReference type="EMBL" id="KN829604">
    <property type="protein sequence ID" value="KIK73583.1"/>
    <property type="molecule type" value="Genomic_DNA"/>
</dbReference>